<keyword evidence="5" id="KW-1185">Reference proteome</keyword>
<evidence type="ECO:0000256" key="3">
    <source>
        <dbReference type="ARBA" id="ARBA00023002"/>
    </source>
</evidence>
<dbReference type="Proteomes" id="UP001597192">
    <property type="component" value="Unassembled WGS sequence"/>
</dbReference>
<dbReference type="Pfam" id="PF00106">
    <property type="entry name" value="adh_short"/>
    <property type="match status" value="1"/>
</dbReference>
<reference evidence="5" key="1">
    <citation type="journal article" date="2019" name="Int. J. Syst. Evol. Microbiol.">
        <title>The Global Catalogue of Microorganisms (GCM) 10K type strain sequencing project: providing services to taxonomists for standard genome sequencing and annotation.</title>
        <authorList>
            <consortium name="The Broad Institute Genomics Platform"/>
            <consortium name="The Broad Institute Genome Sequencing Center for Infectious Disease"/>
            <person name="Wu L."/>
            <person name="Ma J."/>
        </authorList>
    </citation>
    <scope>NUCLEOTIDE SEQUENCE [LARGE SCALE GENOMIC DNA]</scope>
    <source>
        <strain evidence="5">CCM 8947</strain>
    </source>
</reference>
<sequence length="344" mass="36990">MIQLTQQAPIASPFSKTTTTRQVMRGVDLTGKVAIVTGGYSGIGLMITRALVKAGATVVVPARTLAKAQAAVGALPHTTVGVLDLMDAQSITAFAADFLRQHDRLDLLIECAGIMFAPLHRDARGNESQLATNYLGHFQLTAALYPALKKTLGARVVVVSSRAQSWNGVDFADPNFERRDYDPRVAYAQSKAADILFAFELDRRAKQDGVRAFAVHPGLVPGTGLGRFINQNAHLQRAAGVVMNDLQRTRLISAWHAVQAKRRGHSEYDYFKTTSQGAASVLWAATSPLLADQGGVFIEDCNIGTAVAADSQSKFGARPWSIDPALATQLWTLGETLSGRAFTI</sequence>
<dbReference type="InterPro" id="IPR036291">
    <property type="entry name" value="NAD(P)-bd_dom_sf"/>
</dbReference>
<dbReference type="RefSeq" id="WP_125695906.1">
    <property type="nucleotide sequence ID" value="NZ_JBHTOG010000044.1"/>
</dbReference>
<evidence type="ECO:0000256" key="2">
    <source>
        <dbReference type="ARBA" id="ARBA00022857"/>
    </source>
</evidence>
<dbReference type="EMBL" id="JBHTOG010000044">
    <property type="protein sequence ID" value="MFD1432725.1"/>
    <property type="molecule type" value="Genomic_DNA"/>
</dbReference>
<comment type="caution">
    <text evidence="4">The sequence shown here is derived from an EMBL/GenBank/DDBJ whole genome shotgun (WGS) entry which is preliminary data.</text>
</comment>
<keyword evidence="2" id="KW-0521">NADP</keyword>
<dbReference type="PRINTS" id="PR00081">
    <property type="entry name" value="GDHRDH"/>
</dbReference>
<dbReference type="PANTHER" id="PTHR24320:SF282">
    <property type="entry name" value="WW DOMAIN-CONTAINING OXIDOREDUCTASE"/>
    <property type="match status" value="1"/>
</dbReference>
<dbReference type="SUPFAM" id="SSF51735">
    <property type="entry name" value="NAD(P)-binding Rossmann-fold domains"/>
    <property type="match status" value="1"/>
</dbReference>
<evidence type="ECO:0000313" key="4">
    <source>
        <dbReference type="EMBL" id="MFD1432725.1"/>
    </source>
</evidence>
<dbReference type="Gene3D" id="3.40.50.720">
    <property type="entry name" value="NAD(P)-binding Rossmann-like Domain"/>
    <property type="match status" value="1"/>
</dbReference>
<evidence type="ECO:0000313" key="5">
    <source>
        <dbReference type="Proteomes" id="UP001597192"/>
    </source>
</evidence>
<dbReference type="InterPro" id="IPR002347">
    <property type="entry name" value="SDR_fam"/>
</dbReference>
<dbReference type="PANTHER" id="PTHR24320">
    <property type="entry name" value="RETINOL DEHYDROGENASE"/>
    <property type="match status" value="1"/>
</dbReference>
<proteinExistence type="inferred from homology"/>
<evidence type="ECO:0000256" key="1">
    <source>
        <dbReference type="ARBA" id="ARBA00006484"/>
    </source>
</evidence>
<comment type="similarity">
    <text evidence="1">Belongs to the short-chain dehydrogenases/reductases (SDR) family.</text>
</comment>
<accession>A0ABW4CSZ4</accession>
<protein>
    <submittedName>
        <fullName evidence="4">SDR family NAD(P)-dependent oxidoreductase</fullName>
    </submittedName>
</protein>
<gene>
    <name evidence="4" type="ORF">ACFQ47_08580</name>
</gene>
<organism evidence="4 5">
    <name type="scientific">Lacticaseibacillus yichunensis</name>
    <dbReference type="NCBI Taxonomy" id="2486015"/>
    <lineage>
        <taxon>Bacteria</taxon>
        <taxon>Bacillati</taxon>
        <taxon>Bacillota</taxon>
        <taxon>Bacilli</taxon>
        <taxon>Lactobacillales</taxon>
        <taxon>Lactobacillaceae</taxon>
        <taxon>Lacticaseibacillus</taxon>
    </lineage>
</organism>
<name>A0ABW4CSZ4_9LACO</name>
<keyword evidence="3" id="KW-0560">Oxidoreductase</keyword>